<evidence type="ECO:0000259" key="6">
    <source>
        <dbReference type="Pfam" id="PF08281"/>
    </source>
</evidence>
<keyword evidence="2" id="KW-0805">Transcription regulation</keyword>
<name>A0A9D2M7X4_9FIRM</name>
<dbReference type="Gene3D" id="1.10.10.10">
    <property type="entry name" value="Winged helix-like DNA-binding domain superfamily/Winged helix DNA-binding domain"/>
    <property type="match status" value="1"/>
</dbReference>
<evidence type="ECO:0000313" key="7">
    <source>
        <dbReference type="EMBL" id="HJB43065.1"/>
    </source>
</evidence>
<comment type="similarity">
    <text evidence="1">Belongs to the sigma-70 factor family. ECF subfamily.</text>
</comment>
<dbReference type="EMBL" id="DWYG01000189">
    <property type="protein sequence ID" value="HJB43065.1"/>
    <property type="molecule type" value="Genomic_DNA"/>
</dbReference>
<dbReference type="InterPro" id="IPR036388">
    <property type="entry name" value="WH-like_DNA-bd_sf"/>
</dbReference>
<dbReference type="PANTHER" id="PTHR43133:SF8">
    <property type="entry name" value="RNA POLYMERASE SIGMA FACTOR HI_1459-RELATED"/>
    <property type="match status" value="1"/>
</dbReference>
<evidence type="ECO:0000256" key="4">
    <source>
        <dbReference type="ARBA" id="ARBA00023125"/>
    </source>
</evidence>
<sequence>MTMTDAAAYPLPDTGPETLQTFFAQEYPRLCAAAMQMLSDPHLAQDAVQNAWLRLSDPRVQENLDLCDADKLRHLALVAVRHAAVDLWRRERRFRPLPPEHWRDQPDPAATAAEQAEAHAAAAALRRAMAGLDELDANILTLQYADGCTSRQIAALLGLREAAVRQRAHRARKRLKKILIQEGWL</sequence>
<evidence type="ECO:0000256" key="1">
    <source>
        <dbReference type="ARBA" id="ARBA00010641"/>
    </source>
</evidence>
<proteinExistence type="inferred from homology"/>
<gene>
    <name evidence="7" type="ORF">H9945_11275</name>
</gene>
<accession>A0A9D2M7X4</accession>
<evidence type="ECO:0000256" key="5">
    <source>
        <dbReference type="ARBA" id="ARBA00023163"/>
    </source>
</evidence>
<dbReference type="Pfam" id="PF08281">
    <property type="entry name" value="Sigma70_r4_2"/>
    <property type="match status" value="1"/>
</dbReference>
<dbReference type="GO" id="GO:0016987">
    <property type="term" value="F:sigma factor activity"/>
    <property type="evidence" value="ECO:0007669"/>
    <property type="project" value="UniProtKB-KW"/>
</dbReference>
<evidence type="ECO:0000256" key="3">
    <source>
        <dbReference type="ARBA" id="ARBA00023082"/>
    </source>
</evidence>
<dbReference type="Gene3D" id="1.10.1740.10">
    <property type="match status" value="1"/>
</dbReference>
<dbReference type="InterPro" id="IPR013325">
    <property type="entry name" value="RNA_pol_sigma_r2"/>
</dbReference>
<comment type="caution">
    <text evidence="7">The sequence shown here is derived from an EMBL/GenBank/DDBJ whole genome shotgun (WGS) entry which is preliminary data.</text>
</comment>
<dbReference type="InterPro" id="IPR013324">
    <property type="entry name" value="RNA_pol_sigma_r3/r4-like"/>
</dbReference>
<keyword evidence="3" id="KW-0731">Sigma factor</keyword>
<dbReference type="PANTHER" id="PTHR43133">
    <property type="entry name" value="RNA POLYMERASE ECF-TYPE SIGMA FACTO"/>
    <property type="match status" value="1"/>
</dbReference>
<organism evidence="7 8">
    <name type="scientific">Candidatus Gemmiger avicola</name>
    <dbReference type="NCBI Taxonomy" id="2838605"/>
    <lineage>
        <taxon>Bacteria</taxon>
        <taxon>Bacillati</taxon>
        <taxon>Bacillota</taxon>
        <taxon>Clostridia</taxon>
        <taxon>Eubacteriales</taxon>
        <taxon>Gemmiger</taxon>
    </lineage>
</organism>
<feature type="domain" description="RNA polymerase sigma factor 70 region 4 type 2" evidence="6">
    <location>
        <begin position="124"/>
        <end position="175"/>
    </location>
</feature>
<dbReference type="AlphaFoldDB" id="A0A9D2M7X4"/>
<protein>
    <submittedName>
        <fullName evidence="7">Sigma-70 family RNA polymerase sigma factor</fullName>
    </submittedName>
</protein>
<evidence type="ECO:0000313" key="8">
    <source>
        <dbReference type="Proteomes" id="UP000886803"/>
    </source>
</evidence>
<keyword evidence="4" id="KW-0238">DNA-binding</keyword>
<keyword evidence="5" id="KW-0804">Transcription</keyword>
<dbReference type="InterPro" id="IPR013249">
    <property type="entry name" value="RNA_pol_sigma70_r4_t2"/>
</dbReference>
<evidence type="ECO:0000256" key="2">
    <source>
        <dbReference type="ARBA" id="ARBA00023015"/>
    </source>
</evidence>
<dbReference type="SUPFAM" id="SSF88946">
    <property type="entry name" value="Sigma2 domain of RNA polymerase sigma factors"/>
    <property type="match status" value="1"/>
</dbReference>
<reference evidence="7" key="2">
    <citation type="submission" date="2021-04" db="EMBL/GenBank/DDBJ databases">
        <authorList>
            <person name="Gilroy R."/>
        </authorList>
    </citation>
    <scope>NUCLEOTIDE SEQUENCE</scope>
    <source>
        <strain evidence="7">ChiBcec8-13705</strain>
    </source>
</reference>
<dbReference type="Proteomes" id="UP000886803">
    <property type="component" value="Unassembled WGS sequence"/>
</dbReference>
<reference evidence="7" key="1">
    <citation type="journal article" date="2021" name="PeerJ">
        <title>Extensive microbial diversity within the chicken gut microbiome revealed by metagenomics and culture.</title>
        <authorList>
            <person name="Gilroy R."/>
            <person name="Ravi A."/>
            <person name="Getino M."/>
            <person name="Pursley I."/>
            <person name="Horton D.L."/>
            <person name="Alikhan N.F."/>
            <person name="Baker D."/>
            <person name="Gharbi K."/>
            <person name="Hall N."/>
            <person name="Watson M."/>
            <person name="Adriaenssens E.M."/>
            <person name="Foster-Nyarko E."/>
            <person name="Jarju S."/>
            <person name="Secka A."/>
            <person name="Antonio M."/>
            <person name="Oren A."/>
            <person name="Chaudhuri R.R."/>
            <person name="La Ragione R."/>
            <person name="Hildebrand F."/>
            <person name="Pallen M.J."/>
        </authorList>
    </citation>
    <scope>NUCLEOTIDE SEQUENCE</scope>
    <source>
        <strain evidence="7">ChiBcec8-13705</strain>
    </source>
</reference>
<dbReference type="InterPro" id="IPR014284">
    <property type="entry name" value="RNA_pol_sigma-70_dom"/>
</dbReference>
<dbReference type="SUPFAM" id="SSF88659">
    <property type="entry name" value="Sigma3 and sigma4 domains of RNA polymerase sigma factors"/>
    <property type="match status" value="1"/>
</dbReference>
<dbReference type="GO" id="GO:0003677">
    <property type="term" value="F:DNA binding"/>
    <property type="evidence" value="ECO:0007669"/>
    <property type="project" value="UniProtKB-KW"/>
</dbReference>
<dbReference type="NCBIfam" id="TIGR02937">
    <property type="entry name" value="sigma70-ECF"/>
    <property type="match status" value="1"/>
</dbReference>
<dbReference type="InterPro" id="IPR039425">
    <property type="entry name" value="RNA_pol_sigma-70-like"/>
</dbReference>
<dbReference type="GO" id="GO:0006352">
    <property type="term" value="P:DNA-templated transcription initiation"/>
    <property type="evidence" value="ECO:0007669"/>
    <property type="project" value="InterPro"/>
</dbReference>